<dbReference type="Pfam" id="PF22352">
    <property type="entry name" value="K319L-like_PKD"/>
    <property type="match status" value="1"/>
</dbReference>
<dbReference type="InterPro" id="IPR022398">
    <property type="entry name" value="Peptidase_S8_His-AS"/>
</dbReference>
<dbReference type="InterPro" id="IPR034176">
    <property type="entry name" value="Peptidases_S8_13"/>
</dbReference>
<feature type="domain" description="Peptidase S8/S53" evidence="9">
    <location>
        <begin position="187"/>
        <end position="488"/>
    </location>
</feature>
<keyword evidence="8" id="KW-0732">Signal</keyword>
<dbReference type="GO" id="GO:0006508">
    <property type="term" value="P:proteolysis"/>
    <property type="evidence" value="ECO:0007669"/>
    <property type="project" value="UniProtKB-KW"/>
</dbReference>
<dbReference type="PANTHER" id="PTHR43806">
    <property type="entry name" value="PEPTIDASE S8"/>
    <property type="match status" value="1"/>
</dbReference>
<dbReference type="Gene3D" id="2.60.40.10">
    <property type="entry name" value="Immunoglobulins"/>
    <property type="match status" value="1"/>
</dbReference>
<feature type="active site" description="Charge relay system" evidence="5">
    <location>
        <position position="260"/>
    </location>
</feature>
<dbReference type="InterPro" id="IPR036852">
    <property type="entry name" value="Peptidase_S8/S53_dom_sf"/>
</dbReference>
<reference evidence="10 11" key="1">
    <citation type="submission" date="2019-03" db="EMBL/GenBank/DDBJ databases">
        <title>Genomic Encyclopedia of Type Strains, Phase IV (KMG-IV): sequencing the most valuable type-strain genomes for metagenomic binning, comparative biology and taxonomic classification.</title>
        <authorList>
            <person name="Goeker M."/>
        </authorList>
    </citation>
    <scope>NUCLEOTIDE SEQUENCE [LARGE SCALE GENOMIC DNA]</scope>
    <source>
        <strain evidence="10 11">DSM 16998</strain>
    </source>
</reference>
<protein>
    <submittedName>
        <fullName evidence="10">Peptidase MprA</fullName>
    </submittedName>
</protein>
<dbReference type="InterPro" id="IPR050131">
    <property type="entry name" value="Peptidase_S8_subtilisin-like"/>
</dbReference>
<sequence length="675" mass="67628">MKLLRSLLLGTAVTAMLPLPIGSALAFTPVVASSEQNARLIVRFKATAASVRAKALSANASASDAASTTQRRALSLGQRMGVTLAGGRAVDERTQVVTASGVDAVALVKRLSQDAEVEWVAVDQRRKHYAVPNDPLFETVPAGNGGPVSGQWYLKAPDAGGATREGGNIASSINALGAWERTTGSASIVVAVLDSGVRYDHPDLAGKLLPGYDMIEQTLVSNDGDGRDSDANDAGDWLTSTEKAANDFYKDCEVENSSWHGTQVAGLIGAATNNNVGMAGVSWGSKILPVRVLGKCGGYDSDIVAGMQWAAGIAVPGVPANPNPARVLNMSLGGVGTCQGSGTPALYREAITAITAKGAVVVVAAGNSTGHAINLPANCPGVVGVVALRHIGTKVGFSDIGPEVTIAAPGGNCVNIGPGDACMYPMLSTFNAGTTAPGASNYTDSFRAAVGTSFSAPLVSGTIALMLSQKPSLAPAEVISLLKSTARAFPSSGAANNADGEPIKQCVAPNGIDQLECYCTTTTCGAGMLDASAAVAAVTTAAQARITSTPAAPQAGDAIQLSASTSAAATGRTIAGYAWTLVSGGGIVSGFSSATNASTAALAAATGAGTVTVRLQITDDRGAATASEATITVAAAPVVVPPPVTSSGGGGAMSWAWLLGLALAVLGLARQRRIS</sequence>
<feature type="transmembrane region" description="Helical" evidence="7">
    <location>
        <begin position="652"/>
        <end position="669"/>
    </location>
</feature>
<feature type="chain" id="PRO_5020443992" evidence="8">
    <location>
        <begin position="27"/>
        <end position="675"/>
    </location>
</feature>
<dbReference type="InterPro" id="IPR023827">
    <property type="entry name" value="Peptidase_S8_Asp-AS"/>
</dbReference>
<evidence type="ECO:0000259" key="9">
    <source>
        <dbReference type="Pfam" id="PF00082"/>
    </source>
</evidence>
<dbReference type="InParanoid" id="A0A4R6QQD9"/>
<accession>A0A4R6QQD9</accession>
<keyword evidence="7" id="KW-0812">Transmembrane</keyword>
<dbReference type="InterPro" id="IPR015500">
    <property type="entry name" value="Peptidase_S8_subtilisin-rel"/>
</dbReference>
<dbReference type="Proteomes" id="UP000295361">
    <property type="component" value="Unassembled WGS sequence"/>
</dbReference>
<evidence type="ECO:0000256" key="2">
    <source>
        <dbReference type="ARBA" id="ARBA00022670"/>
    </source>
</evidence>
<evidence type="ECO:0000256" key="8">
    <source>
        <dbReference type="SAM" id="SignalP"/>
    </source>
</evidence>
<proteinExistence type="inferred from homology"/>
<dbReference type="OrthoDB" id="9790784at2"/>
<dbReference type="InterPro" id="IPR000209">
    <property type="entry name" value="Peptidase_S8/S53_dom"/>
</dbReference>
<evidence type="ECO:0000256" key="6">
    <source>
        <dbReference type="RuleBase" id="RU003355"/>
    </source>
</evidence>
<evidence type="ECO:0000313" key="11">
    <source>
        <dbReference type="Proteomes" id="UP000295361"/>
    </source>
</evidence>
<feature type="active site" description="Charge relay system" evidence="5">
    <location>
        <position position="453"/>
    </location>
</feature>
<dbReference type="EMBL" id="SNXS01000002">
    <property type="protein sequence ID" value="TDP72933.1"/>
    <property type="molecule type" value="Genomic_DNA"/>
</dbReference>
<dbReference type="SUPFAM" id="SSF52743">
    <property type="entry name" value="Subtilisin-like"/>
    <property type="match status" value="1"/>
</dbReference>
<dbReference type="PANTHER" id="PTHR43806:SF11">
    <property type="entry name" value="CEREVISIN-RELATED"/>
    <property type="match status" value="1"/>
</dbReference>
<keyword evidence="7" id="KW-0472">Membrane</keyword>
<dbReference type="GO" id="GO:0004252">
    <property type="term" value="F:serine-type endopeptidase activity"/>
    <property type="evidence" value="ECO:0007669"/>
    <property type="project" value="UniProtKB-UniRule"/>
</dbReference>
<evidence type="ECO:0000256" key="7">
    <source>
        <dbReference type="SAM" id="Phobius"/>
    </source>
</evidence>
<keyword evidence="3 5" id="KW-0378">Hydrolase</keyword>
<dbReference type="PROSITE" id="PS00138">
    <property type="entry name" value="SUBTILASE_SER"/>
    <property type="match status" value="1"/>
</dbReference>
<dbReference type="PROSITE" id="PS00136">
    <property type="entry name" value="SUBTILASE_ASP"/>
    <property type="match status" value="1"/>
</dbReference>
<dbReference type="Gene3D" id="3.40.50.200">
    <property type="entry name" value="Peptidase S8/S53 domain"/>
    <property type="match status" value="1"/>
</dbReference>
<name>A0A4R6QQD9_9BURK</name>
<evidence type="ECO:0000256" key="4">
    <source>
        <dbReference type="ARBA" id="ARBA00022825"/>
    </source>
</evidence>
<evidence type="ECO:0000256" key="1">
    <source>
        <dbReference type="ARBA" id="ARBA00011073"/>
    </source>
</evidence>
<comment type="caution">
    <text evidence="10">The sequence shown here is derived from an EMBL/GenBank/DDBJ whole genome shotgun (WGS) entry which is preliminary data.</text>
</comment>
<keyword evidence="4 5" id="KW-0720">Serine protease</keyword>
<dbReference type="AlphaFoldDB" id="A0A4R6QQD9"/>
<evidence type="ECO:0000256" key="5">
    <source>
        <dbReference type="PROSITE-ProRule" id="PRU01240"/>
    </source>
</evidence>
<dbReference type="PRINTS" id="PR00723">
    <property type="entry name" value="SUBTILISIN"/>
</dbReference>
<evidence type="ECO:0000256" key="3">
    <source>
        <dbReference type="ARBA" id="ARBA00022801"/>
    </source>
</evidence>
<gene>
    <name evidence="10" type="ORF">DES47_102679</name>
</gene>
<keyword evidence="7" id="KW-1133">Transmembrane helix</keyword>
<evidence type="ECO:0000313" key="10">
    <source>
        <dbReference type="EMBL" id="TDP72933.1"/>
    </source>
</evidence>
<keyword evidence="11" id="KW-1185">Reference proteome</keyword>
<dbReference type="InterPro" id="IPR013783">
    <property type="entry name" value="Ig-like_fold"/>
</dbReference>
<feature type="active site" description="Charge relay system" evidence="5">
    <location>
        <position position="194"/>
    </location>
</feature>
<feature type="signal peptide" evidence="8">
    <location>
        <begin position="1"/>
        <end position="26"/>
    </location>
</feature>
<dbReference type="PROSITE" id="PS00137">
    <property type="entry name" value="SUBTILASE_HIS"/>
    <property type="match status" value="1"/>
</dbReference>
<dbReference type="InterPro" id="IPR023828">
    <property type="entry name" value="Peptidase_S8_Ser-AS"/>
</dbReference>
<dbReference type="Pfam" id="PF00082">
    <property type="entry name" value="Peptidase_S8"/>
    <property type="match status" value="1"/>
</dbReference>
<keyword evidence="2 5" id="KW-0645">Protease</keyword>
<organism evidence="10 11">
    <name type="scientific">Roseateles toxinivorans</name>
    <dbReference type="NCBI Taxonomy" id="270368"/>
    <lineage>
        <taxon>Bacteria</taxon>
        <taxon>Pseudomonadati</taxon>
        <taxon>Pseudomonadota</taxon>
        <taxon>Betaproteobacteria</taxon>
        <taxon>Burkholderiales</taxon>
        <taxon>Sphaerotilaceae</taxon>
        <taxon>Roseateles</taxon>
    </lineage>
</organism>
<dbReference type="PROSITE" id="PS51892">
    <property type="entry name" value="SUBTILASE"/>
    <property type="match status" value="1"/>
</dbReference>
<dbReference type="RefSeq" id="WP_133700356.1">
    <property type="nucleotide sequence ID" value="NZ_SNXS01000002.1"/>
</dbReference>
<dbReference type="CDD" id="cd07496">
    <property type="entry name" value="Peptidases_S8_13"/>
    <property type="match status" value="1"/>
</dbReference>
<comment type="similarity">
    <text evidence="1 5 6">Belongs to the peptidase S8 family.</text>
</comment>